<protein>
    <submittedName>
        <fullName evidence="1">Uncharacterized protein</fullName>
    </submittedName>
</protein>
<proteinExistence type="predicted"/>
<evidence type="ECO:0000313" key="1">
    <source>
        <dbReference type="EMBL" id="KAK7077135.1"/>
    </source>
</evidence>
<dbReference type="AlphaFoldDB" id="A0AAN8XDK9"/>
<name>A0AAN8XDK9_HALRR</name>
<dbReference type="EMBL" id="JAXCGZ010009467">
    <property type="protein sequence ID" value="KAK7077135.1"/>
    <property type="molecule type" value="Genomic_DNA"/>
</dbReference>
<reference evidence="1 2" key="1">
    <citation type="submission" date="2023-11" db="EMBL/GenBank/DDBJ databases">
        <title>Halocaridina rubra genome assembly.</title>
        <authorList>
            <person name="Smith C."/>
        </authorList>
    </citation>
    <scope>NUCLEOTIDE SEQUENCE [LARGE SCALE GENOMIC DNA]</scope>
    <source>
        <strain evidence="1">EP-1</strain>
        <tissue evidence="1">Whole</tissue>
    </source>
</reference>
<accession>A0AAN8XDK9</accession>
<organism evidence="1 2">
    <name type="scientific">Halocaridina rubra</name>
    <name type="common">Hawaiian red shrimp</name>
    <dbReference type="NCBI Taxonomy" id="373956"/>
    <lineage>
        <taxon>Eukaryota</taxon>
        <taxon>Metazoa</taxon>
        <taxon>Ecdysozoa</taxon>
        <taxon>Arthropoda</taxon>
        <taxon>Crustacea</taxon>
        <taxon>Multicrustacea</taxon>
        <taxon>Malacostraca</taxon>
        <taxon>Eumalacostraca</taxon>
        <taxon>Eucarida</taxon>
        <taxon>Decapoda</taxon>
        <taxon>Pleocyemata</taxon>
        <taxon>Caridea</taxon>
        <taxon>Atyoidea</taxon>
        <taxon>Atyidae</taxon>
        <taxon>Halocaridina</taxon>
    </lineage>
</organism>
<evidence type="ECO:0000313" key="2">
    <source>
        <dbReference type="Proteomes" id="UP001381693"/>
    </source>
</evidence>
<comment type="caution">
    <text evidence="1">The sequence shown here is derived from an EMBL/GenBank/DDBJ whole genome shotgun (WGS) entry which is preliminary data.</text>
</comment>
<sequence>MRSLIQFQQRKKKPGENLHDLYAALKALAKDCNFGNQFDARVCDQLFIVIESE</sequence>
<keyword evidence="2" id="KW-1185">Reference proteome</keyword>
<dbReference type="Proteomes" id="UP001381693">
    <property type="component" value="Unassembled WGS sequence"/>
</dbReference>
<gene>
    <name evidence="1" type="ORF">SK128_007450</name>
</gene>